<sequence>MYFFVDGLKLGEVFASRAHAKVLQFLLENPGKAFSLRYLARVTGVAPSTVGIVIDNYEKLGIILLRKLPSVNMIMLNHENPVTQALLQLVERIRAVS</sequence>
<reference evidence="1" key="1">
    <citation type="journal article" date="2020" name="mSystems">
        <title>Genome- and Community-Level Interaction Insights into Carbon Utilization and Element Cycling Functions of Hydrothermarchaeota in Hydrothermal Sediment.</title>
        <authorList>
            <person name="Zhou Z."/>
            <person name="Liu Y."/>
            <person name="Xu W."/>
            <person name="Pan J."/>
            <person name="Luo Z.H."/>
            <person name="Li M."/>
        </authorList>
    </citation>
    <scope>NUCLEOTIDE SEQUENCE [LARGE SCALE GENOMIC DNA]</scope>
    <source>
        <strain evidence="1">SpSt-1084</strain>
    </source>
</reference>
<organism evidence="1">
    <name type="scientific">Caldiarchaeum subterraneum</name>
    <dbReference type="NCBI Taxonomy" id="311458"/>
    <lineage>
        <taxon>Archaea</taxon>
        <taxon>Nitrososphaerota</taxon>
        <taxon>Candidatus Caldarchaeales</taxon>
        <taxon>Candidatus Caldarchaeaceae</taxon>
        <taxon>Candidatus Caldarchaeum</taxon>
    </lineage>
</organism>
<proteinExistence type="predicted"/>
<dbReference type="AlphaFoldDB" id="A0A7C5YB16"/>
<dbReference type="InterPro" id="IPR036390">
    <property type="entry name" value="WH_DNA-bd_sf"/>
</dbReference>
<accession>A0A7C5YB16</accession>
<dbReference type="EMBL" id="DRXS01000193">
    <property type="protein sequence ID" value="HHR40885.1"/>
    <property type="molecule type" value="Genomic_DNA"/>
</dbReference>
<comment type="caution">
    <text evidence="1">The sequence shown here is derived from an EMBL/GenBank/DDBJ whole genome shotgun (WGS) entry which is preliminary data.</text>
</comment>
<evidence type="ECO:0000313" key="1">
    <source>
        <dbReference type="EMBL" id="HHR40885.1"/>
    </source>
</evidence>
<protein>
    <submittedName>
        <fullName evidence="1">MarR family transcriptional regulator</fullName>
    </submittedName>
</protein>
<gene>
    <name evidence="1" type="ORF">ENM42_03545</name>
</gene>
<dbReference type="SUPFAM" id="SSF46785">
    <property type="entry name" value="Winged helix' DNA-binding domain"/>
    <property type="match status" value="1"/>
</dbReference>
<name>A0A7C5YB16_CALS0</name>